<proteinExistence type="predicted"/>
<organism evidence="7 8">
    <name type="scientific">Halapricum desulfuricans</name>
    <dbReference type="NCBI Taxonomy" id="2841257"/>
    <lineage>
        <taxon>Archaea</taxon>
        <taxon>Methanobacteriati</taxon>
        <taxon>Methanobacteriota</taxon>
        <taxon>Stenosarchaea group</taxon>
        <taxon>Halobacteria</taxon>
        <taxon>Halobacteriales</taxon>
        <taxon>Haloarculaceae</taxon>
        <taxon>Halapricum</taxon>
    </lineage>
</organism>
<dbReference type="RefSeq" id="WP_229115350.1">
    <property type="nucleotide sequence ID" value="NZ_CP064787.1"/>
</dbReference>
<gene>
    <name evidence="7" type="primary">rhaT2</name>
    <name evidence="7" type="ORF">HSR121_1174</name>
</gene>
<dbReference type="GeneID" id="68854788"/>
<feature type="domain" description="EamA" evidence="6">
    <location>
        <begin position="154"/>
        <end position="289"/>
    </location>
</feature>
<evidence type="ECO:0000256" key="4">
    <source>
        <dbReference type="ARBA" id="ARBA00023136"/>
    </source>
</evidence>
<sequence>MVGRRTLALFAAASLLFGGTFVAAKAGLAYFPPVLFVAFRFDIAAVALVAFAVATIPRSELVPRTRGDLLGIVATGGLVIGLANALLFVGQQHATSAVGAIVFGLNPILTPVFAALLLSDERLSTRGAAGMALGLLGVVLVVDPDPATLLAGGFGKLLILLGAASGALGTVLVRRADATLSSTARTAWGLPLAAALTHGLSLATGESASAVVWSGEALLALGYVGVFAGAIAYIVYFSLIDTTGAIKANLVFYVVPAVATIGGWTLLGETISALTVAGFLTIFAGFALMGSESIAAWWATVETPSIRPGREERSERTYSSRAD</sequence>
<reference evidence="7" key="1">
    <citation type="submission" date="2020-11" db="EMBL/GenBank/DDBJ databases">
        <title>Carbohydrate-dependent, anaerobic sulfur respiration: A novel catabolism in halophilic archaea.</title>
        <authorList>
            <person name="Sorokin D.Y."/>
            <person name="Messina E."/>
            <person name="Smedile F."/>
            <person name="La Cono V."/>
            <person name="Hallsworth J.E."/>
            <person name="Yakimov M.M."/>
        </authorList>
    </citation>
    <scope>NUCLEOTIDE SEQUENCE</scope>
    <source>
        <strain evidence="7">HSR12-1</strain>
    </source>
</reference>
<dbReference type="AlphaFoldDB" id="A0A897MZ11"/>
<comment type="subcellular location">
    <subcellularLocation>
        <location evidence="1">Membrane</location>
        <topology evidence="1">Multi-pass membrane protein</topology>
    </subcellularLocation>
</comment>
<feature type="domain" description="EamA" evidence="6">
    <location>
        <begin position="7"/>
        <end position="142"/>
    </location>
</feature>
<evidence type="ECO:0000256" key="3">
    <source>
        <dbReference type="ARBA" id="ARBA00022989"/>
    </source>
</evidence>
<feature type="transmembrane region" description="Helical" evidence="5">
    <location>
        <begin position="250"/>
        <end position="267"/>
    </location>
</feature>
<feature type="transmembrane region" description="Helical" evidence="5">
    <location>
        <begin position="273"/>
        <end position="300"/>
    </location>
</feature>
<dbReference type="Pfam" id="PF00892">
    <property type="entry name" value="EamA"/>
    <property type="match status" value="2"/>
</dbReference>
<accession>A0A897MZ11</accession>
<feature type="transmembrane region" description="Helical" evidence="5">
    <location>
        <begin position="217"/>
        <end position="238"/>
    </location>
</feature>
<dbReference type="SUPFAM" id="SSF103481">
    <property type="entry name" value="Multidrug resistance efflux transporter EmrE"/>
    <property type="match status" value="2"/>
</dbReference>
<dbReference type="PANTHER" id="PTHR32322">
    <property type="entry name" value="INNER MEMBRANE TRANSPORTER"/>
    <property type="match status" value="1"/>
</dbReference>
<keyword evidence="3 5" id="KW-1133">Transmembrane helix</keyword>
<dbReference type="GO" id="GO:0016020">
    <property type="term" value="C:membrane"/>
    <property type="evidence" value="ECO:0007669"/>
    <property type="project" value="UniProtKB-SubCell"/>
</dbReference>
<dbReference type="InterPro" id="IPR000620">
    <property type="entry name" value="EamA_dom"/>
</dbReference>
<feature type="transmembrane region" description="Helical" evidence="5">
    <location>
        <begin position="34"/>
        <end position="57"/>
    </location>
</feature>
<evidence type="ECO:0000313" key="7">
    <source>
        <dbReference type="EMBL" id="QSG05521.1"/>
    </source>
</evidence>
<feature type="transmembrane region" description="Helical" evidence="5">
    <location>
        <begin position="96"/>
        <end position="118"/>
    </location>
</feature>
<keyword evidence="2 5" id="KW-0812">Transmembrane</keyword>
<protein>
    <submittedName>
        <fullName evidence="7">Permease of the drug/metabolite transporter (DMT) superfamily</fullName>
    </submittedName>
</protein>
<evidence type="ECO:0000256" key="2">
    <source>
        <dbReference type="ARBA" id="ARBA00022692"/>
    </source>
</evidence>
<dbReference type="InterPro" id="IPR037185">
    <property type="entry name" value="EmrE-like"/>
</dbReference>
<feature type="transmembrane region" description="Helical" evidence="5">
    <location>
        <begin position="154"/>
        <end position="174"/>
    </location>
</feature>
<name>A0A897MZ11_9EURY</name>
<evidence type="ECO:0000259" key="6">
    <source>
        <dbReference type="Pfam" id="PF00892"/>
    </source>
</evidence>
<dbReference type="EMBL" id="CP064787">
    <property type="protein sequence ID" value="QSG05521.1"/>
    <property type="molecule type" value="Genomic_DNA"/>
</dbReference>
<dbReference type="InterPro" id="IPR050638">
    <property type="entry name" value="AA-Vitamin_Transporters"/>
</dbReference>
<dbReference type="Proteomes" id="UP000663525">
    <property type="component" value="Chromosome"/>
</dbReference>
<feature type="transmembrane region" description="Helical" evidence="5">
    <location>
        <begin position="69"/>
        <end position="90"/>
    </location>
</feature>
<dbReference type="PANTHER" id="PTHR32322:SF2">
    <property type="entry name" value="EAMA DOMAIN-CONTAINING PROTEIN"/>
    <property type="match status" value="1"/>
</dbReference>
<feature type="transmembrane region" description="Helical" evidence="5">
    <location>
        <begin position="125"/>
        <end position="142"/>
    </location>
</feature>
<feature type="transmembrane region" description="Helical" evidence="5">
    <location>
        <begin position="186"/>
        <end position="205"/>
    </location>
</feature>
<evidence type="ECO:0000256" key="5">
    <source>
        <dbReference type="SAM" id="Phobius"/>
    </source>
</evidence>
<keyword evidence="4 5" id="KW-0472">Membrane</keyword>
<evidence type="ECO:0000256" key="1">
    <source>
        <dbReference type="ARBA" id="ARBA00004141"/>
    </source>
</evidence>
<evidence type="ECO:0000313" key="8">
    <source>
        <dbReference type="Proteomes" id="UP000663525"/>
    </source>
</evidence>